<feature type="transmembrane region" description="Helical" evidence="10">
    <location>
        <begin position="483"/>
        <end position="505"/>
    </location>
</feature>
<accession>A0A7R9A9Z3</accession>
<organism evidence="12">
    <name type="scientific">Darwinula stevensoni</name>
    <dbReference type="NCBI Taxonomy" id="69355"/>
    <lineage>
        <taxon>Eukaryota</taxon>
        <taxon>Metazoa</taxon>
        <taxon>Ecdysozoa</taxon>
        <taxon>Arthropoda</taxon>
        <taxon>Crustacea</taxon>
        <taxon>Oligostraca</taxon>
        <taxon>Ostracoda</taxon>
        <taxon>Podocopa</taxon>
        <taxon>Podocopida</taxon>
        <taxon>Darwinulocopina</taxon>
        <taxon>Darwinuloidea</taxon>
        <taxon>Darwinulidae</taxon>
        <taxon>Darwinula</taxon>
    </lineage>
</organism>
<reference evidence="12" key="1">
    <citation type="submission" date="2020-11" db="EMBL/GenBank/DDBJ databases">
        <authorList>
            <person name="Tran Van P."/>
        </authorList>
    </citation>
    <scope>NUCLEOTIDE SEQUENCE</scope>
</reference>
<evidence type="ECO:0000256" key="2">
    <source>
        <dbReference type="ARBA" id="ARBA00005814"/>
    </source>
</evidence>
<feature type="transmembrane region" description="Helical" evidence="10">
    <location>
        <begin position="512"/>
        <end position="531"/>
    </location>
</feature>
<keyword evidence="4 10" id="KW-0812">Transmembrane</keyword>
<evidence type="ECO:0000256" key="3">
    <source>
        <dbReference type="ARBA" id="ARBA00022448"/>
    </source>
</evidence>
<name>A0A7R9A9Z3_9CRUS</name>
<keyword evidence="13" id="KW-1185">Reference proteome</keyword>
<dbReference type="GO" id="GO:0016887">
    <property type="term" value="F:ATP hydrolysis activity"/>
    <property type="evidence" value="ECO:0007669"/>
    <property type="project" value="InterPro"/>
</dbReference>
<dbReference type="PANTHER" id="PTHR48041">
    <property type="entry name" value="ABC TRANSPORTER G FAMILY MEMBER 28"/>
    <property type="match status" value="1"/>
</dbReference>
<keyword evidence="5" id="KW-0547">Nucleotide-binding</keyword>
<feature type="domain" description="ABC transporter" evidence="11">
    <location>
        <begin position="19"/>
        <end position="257"/>
    </location>
</feature>
<dbReference type="Proteomes" id="UP000677054">
    <property type="component" value="Unassembled WGS sequence"/>
</dbReference>
<dbReference type="AlphaFoldDB" id="A0A7R9A9Z3"/>
<dbReference type="InterPro" id="IPR013525">
    <property type="entry name" value="ABC2_TM"/>
</dbReference>
<evidence type="ECO:0000256" key="7">
    <source>
        <dbReference type="ARBA" id="ARBA00022989"/>
    </source>
</evidence>
<dbReference type="InterPro" id="IPR050352">
    <property type="entry name" value="ABCG_transporters"/>
</dbReference>
<feature type="transmembrane region" description="Helical" evidence="10">
    <location>
        <begin position="402"/>
        <end position="425"/>
    </location>
</feature>
<gene>
    <name evidence="12" type="ORF">DSTB1V02_LOCUS9983</name>
</gene>
<dbReference type="InterPro" id="IPR003439">
    <property type="entry name" value="ABC_transporter-like_ATP-bd"/>
</dbReference>
<evidence type="ECO:0000256" key="8">
    <source>
        <dbReference type="ARBA" id="ARBA00023136"/>
    </source>
</evidence>
<dbReference type="PANTHER" id="PTHR48041:SF78">
    <property type="entry name" value="ABC TRANSPORTER EXPRESSED IN TRACHEA, ISOFORM A"/>
    <property type="match status" value="1"/>
</dbReference>
<dbReference type="Pfam" id="PF19055">
    <property type="entry name" value="ABC2_membrane_7"/>
    <property type="match status" value="1"/>
</dbReference>
<dbReference type="InterPro" id="IPR027417">
    <property type="entry name" value="P-loop_NTPase"/>
</dbReference>
<evidence type="ECO:0000256" key="1">
    <source>
        <dbReference type="ARBA" id="ARBA00004141"/>
    </source>
</evidence>
<feature type="transmembrane region" description="Helical" evidence="10">
    <location>
        <begin position="446"/>
        <end position="471"/>
    </location>
</feature>
<dbReference type="FunFam" id="3.40.50.300:FF:001077">
    <property type="entry name" value="Uncharacterized protein, isoform A"/>
    <property type="match status" value="1"/>
</dbReference>
<comment type="similarity">
    <text evidence="2">Belongs to the ABC transporter superfamily. ABCG family. Eye pigment precursor importer (TC 3.A.1.204) subfamily.</text>
</comment>
<proteinExistence type="inferred from homology"/>
<comment type="subcellular location">
    <subcellularLocation>
        <location evidence="1">Membrane</location>
        <topology evidence="1">Multi-pass membrane protein</topology>
    </subcellularLocation>
</comment>
<feature type="region of interest" description="Disordered" evidence="9">
    <location>
        <begin position="288"/>
        <end position="310"/>
    </location>
</feature>
<evidence type="ECO:0000256" key="9">
    <source>
        <dbReference type="SAM" id="MobiDB-lite"/>
    </source>
</evidence>
<evidence type="ECO:0000313" key="12">
    <source>
        <dbReference type="EMBL" id="CAD7250201.1"/>
    </source>
</evidence>
<keyword evidence="7 10" id="KW-1133">Transmembrane helix</keyword>
<dbReference type="SMART" id="SM00382">
    <property type="entry name" value="AAA"/>
    <property type="match status" value="1"/>
</dbReference>
<dbReference type="GO" id="GO:0140359">
    <property type="term" value="F:ABC-type transporter activity"/>
    <property type="evidence" value="ECO:0007669"/>
    <property type="project" value="InterPro"/>
</dbReference>
<dbReference type="InterPro" id="IPR017871">
    <property type="entry name" value="ABC_transporter-like_CS"/>
</dbReference>
<protein>
    <recommendedName>
        <fullName evidence="11">ABC transporter domain-containing protein</fullName>
    </recommendedName>
</protein>
<keyword evidence="3" id="KW-0813">Transport</keyword>
<feature type="transmembrane region" description="Helical" evidence="10">
    <location>
        <begin position="596"/>
        <end position="614"/>
    </location>
</feature>
<dbReference type="InterPro" id="IPR003593">
    <property type="entry name" value="AAA+_ATPase"/>
</dbReference>
<dbReference type="GO" id="GO:0005886">
    <property type="term" value="C:plasma membrane"/>
    <property type="evidence" value="ECO:0007669"/>
    <property type="project" value="TreeGrafter"/>
</dbReference>
<dbReference type="EMBL" id="CAJPEV010002711">
    <property type="protein sequence ID" value="CAG0897823.1"/>
    <property type="molecule type" value="Genomic_DNA"/>
</dbReference>
<evidence type="ECO:0000256" key="6">
    <source>
        <dbReference type="ARBA" id="ARBA00022840"/>
    </source>
</evidence>
<keyword evidence="8 10" id="KW-0472">Membrane</keyword>
<dbReference type="Gene3D" id="3.40.50.300">
    <property type="entry name" value="P-loop containing nucleotide triphosphate hydrolases"/>
    <property type="match status" value="1"/>
</dbReference>
<dbReference type="Pfam" id="PF00005">
    <property type="entry name" value="ABC_tran"/>
    <property type="match status" value="1"/>
</dbReference>
<dbReference type="GO" id="GO:0005524">
    <property type="term" value="F:ATP binding"/>
    <property type="evidence" value="ECO:0007669"/>
    <property type="project" value="UniProtKB-KW"/>
</dbReference>
<dbReference type="PROSITE" id="PS50893">
    <property type="entry name" value="ABC_TRANSPORTER_2"/>
    <property type="match status" value="1"/>
</dbReference>
<evidence type="ECO:0000256" key="10">
    <source>
        <dbReference type="SAM" id="Phobius"/>
    </source>
</evidence>
<evidence type="ECO:0000256" key="4">
    <source>
        <dbReference type="ARBA" id="ARBA00022692"/>
    </source>
</evidence>
<evidence type="ECO:0000259" key="11">
    <source>
        <dbReference type="PROSITE" id="PS50893"/>
    </source>
</evidence>
<dbReference type="PROSITE" id="PS00211">
    <property type="entry name" value="ABC_TRANSPORTER_1"/>
    <property type="match status" value="1"/>
</dbReference>
<dbReference type="EMBL" id="LR902228">
    <property type="protein sequence ID" value="CAD7250201.1"/>
    <property type="molecule type" value="Genomic_DNA"/>
</dbReference>
<dbReference type="OrthoDB" id="66620at2759"/>
<evidence type="ECO:0000256" key="5">
    <source>
        <dbReference type="ARBA" id="ARBA00022741"/>
    </source>
</evidence>
<sequence>MKKPPGGRSHLPVTNPLEITYSGLHYCVRDGRRGMKEILKGLDGRMKPGELTAIMGPSGAGKTCLMNVLAGYRVKGVTGSVEVNGRERDLRVFRHLSTYIPQQDQTIPTLTVMESMLVAASLKLPSSVSFEDKLAAVEEILEHLGIQHCAKTKAGHLSGGERKRLCIAMELVSNPPVLFLDEPTNALDSSTCLQCVSLLRMLAHEGRSVICTIHHPSAKILEMFDHLIILTEGQCLYHGTISSMVTYLRQFGLHCPPYHNPADFVMDVAVGDNGREAMNTLFAAAKAEATTPSKREGPDPQVPLCLEGKPPPSTTVSGLWNRLNNSARRAETKPRSTPPCTQYPVSFAVQVKYLFMRFYKINTRDWMLLHIRLGAHVLVALFLGFLFSGLGDNATNVHGNVGTLYFSVLFVVCGSMMPTVVTYPLEFPVLRKETLNKWYSLKAYHMAKTLSDIPFAAFCTSVYLTITYFMTAQPMDADRFFRYLALGVYVALISQTLGFMFGTIFPIQTAAFLSPVAIIMFILFSGFLLSVKSIPGYLRWLSHLSFLKYYFEGTMSCIYGNNRPDLQCDKPYCHFKDPDKFLRELTIDDFVYWKDFWVLLLFVVILRLLAYFVLRWKLHRAR</sequence>
<dbReference type="CDD" id="cd03213">
    <property type="entry name" value="ABCG_EPDR"/>
    <property type="match status" value="1"/>
</dbReference>
<dbReference type="SUPFAM" id="SSF52540">
    <property type="entry name" value="P-loop containing nucleoside triphosphate hydrolases"/>
    <property type="match status" value="1"/>
</dbReference>
<feature type="transmembrane region" description="Helical" evidence="10">
    <location>
        <begin position="366"/>
        <end position="390"/>
    </location>
</feature>
<evidence type="ECO:0000313" key="13">
    <source>
        <dbReference type="Proteomes" id="UP000677054"/>
    </source>
</evidence>
<dbReference type="InterPro" id="IPR043926">
    <property type="entry name" value="ABCG_dom"/>
</dbReference>
<dbReference type="Pfam" id="PF01061">
    <property type="entry name" value="ABC2_membrane"/>
    <property type="match status" value="1"/>
</dbReference>
<keyword evidence="6" id="KW-0067">ATP-binding</keyword>